<evidence type="ECO:0000256" key="2">
    <source>
        <dbReference type="PROSITE-ProRule" id="PRU01161"/>
    </source>
</evidence>
<feature type="short sequence motif" description="GXSXG" evidence="2">
    <location>
        <begin position="123"/>
        <end position="127"/>
    </location>
</feature>
<dbReference type="InterPro" id="IPR002641">
    <property type="entry name" value="PNPLA_dom"/>
</dbReference>
<dbReference type="Gene3D" id="3.40.1090.10">
    <property type="entry name" value="Cytosolic phospholipase A2 catalytic domain"/>
    <property type="match status" value="1"/>
</dbReference>
<dbReference type="SUPFAM" id="SSF52151">
    <property type="entry name" value="FabD/lysophospholipase-like"/>
    <property type="match status" value="1"/>
</dbReference>
<dbReference type="GO" id="GO:0016787">
    <property type="term" value="F:hydrolase activity"/>
    <property type="evidence" value="ECO:0007669"/>
    <property type="project" value="UniProtKB-UniRule"/>
</dbReference>
<reference evidence="4 5" key="1">
    <citation type="submission" date="2019-03" db="EMBL/GenBank/DDBJ databases">
        <title>Paracraurococcus aquatilis NE82 genome sequence.</title>
        <authorList>
            <person name="Zhao Y."/>
            <person name="Du Z."/>
        </authorList>
    </citation>
    <scope>NUCLEOTIDE SEQUENCE [LARGE SCALE GENOMIC DNA]</scope>
    <source>
        <strain evidence="4 5">NE82</strain>
    </source>
</reference>
<accession>A0A4R4DR61</accession>
<proteinExistence type="predicted"/>
<feature type="short sequence motif" description="DGA/G" evidence="2">
    <location>
        <begin position="269"/>
        <end position="271"/>
    </location>
</feature>
<keyword evidence="1 2" id="KW-0443">Lipid metabolism</keyword>
<dbReference type="OrthoDB" id="323481at2"/>
<feature type="active site" description="Nucleophile" evidence="2">
    <location>
        <position position="125"/>
    </location>
</feature>
<dbReference type="EMBL" id="SKBM01000004">
    <property type="protein sequence ID" value="TCZ64852.1"/>
    <property type="molecule type" value="Genomic_DNA"/>
</dbReference>
<dbReference type="AlphaFoldDB" id="A0A4R4DR61"/>
<keyword evidence="2" id="KW-0442">Lipid degradation</keyword>
<gene>
    <name evidence="4" type="ORF">EXY23_05610</name>
</gene>
<dbReference type="Proteomes" id="UP000295023">
    <property type="component" value="Unassembled WGS sequence"/>
</dbReference>
<dbReference type="PROSITE" id="PS51635">
    <property type="entry name" value="PNPLA"/>
    <property type="match status" value="1"/>
</dbReference>
<feature type="short sequence motif" description="GXGXXG" evidence="2">
    <location>
        <begin position="94"/>
        <end position="99"/>
    </location>
</feature>
<organism evidence="4 5">
    <name type="scientific">Roseicella aquatilis</name>
    <dbReference type="NCBI Taxonomy" id="2527868"/>
    <lineage>
        <taxon>Bacteria</taxon>
        <taxon>Pseudomonadati</taxon>
        <taxon>Pseudomonadota</taxon>
        <taxon>Alphaproteobacteria</taxon>
        <taxon>Acetobacterales</taxon>
        <taxon>Roseomonadaceae</taxon>
        <taxon>Roseicella</taxon>
    </lineage>
</organism>
<protein>
    <submittedName>
        <fullName evidence="4">Patatin family protein</fullName>
    </submittedName>
</protein>
<dbReference type="Pfam" id="PF01734">
    <property type="entry name" value="Patatin"/>
    <property type="match status" value="1"/>
</dbReference>
<keyword evidence="2" id="KW-0378">Hydrolase</keyword>
<evidence type="ECO:0000313" key="4">
    <source>
        <dbReference type="EMBL" id="TCZ64852.1"/>
    </source>
</evidence>
<comment type="caution">
    <text evidence="4">The sequence shown here is derived from an EMBL/GenBank/DDBJ whole genome shotgun (WGS) entry which is preliminary data.</text>
</comment>
<sequence>MAEGTGGVTLARRGVLGLATAAGLSACAGLPRLPAVPETLAQRADFPGIPGARFYVDEEDAELLRWLQEQQRRAAIARAAGRPDNPADVLVLSGGGEDGAFGAGLLTEWTGQGTRPEFRVVTGISTGALTAPFAFLGPSRDAHLREVYTTIDISRVLAWRQWTAAVFDDALGDSTPLAATIARFVDAGMLAEIAAAYDAGRLLLIGTTDLDARRGVIWNIGAIARSGSPQALELVRKVLLASASIPGAFPPVMFDVEADGRRFQEMHVDGGAVAQLFLFPMRVAAAARAREPKRAPTRVWVIRNGKLRPQRQTTPRRTIAVLAATVSTLTQASGSYDVTRIWLRARGAGLAFHLAYVGEDFAVPYETAFDPAYMRALFDYGQARMRAGTAWTSTPPAEA</sequence>
<evidence type="ECO:0000313" key="5">
    <source>
        <dbReference type="Proteomes" id="UP000295023"/>
    </source>
</evidence>
<evidence type="ECO:0000259" key="3">
    <source>
        <dbReference type="PROSITE" id="PS51635"/>
    </source>
</evidence>
<name>A0A4R4DR61_9PROT</name>
<feature type="domain" description="PNPLA" evidence="3">
    <location>
        <begin position="90"/>
        <end position="282"/>
    </location>
</feature>
<keyword evidence="5" id="KW-1185">Reference proteome</keyword>
<dbReference type="GO" id="GO:0016042">
    <property type="term" value="P:lipid catabolic process"/>
    <property type="evidence" value="ECO:0007669"/>
    <property type="project" value="UniProtKB-UniRule"/>
</dbReference>
<dbReference type="InterPro" id="IPR016035">
    <property type="entry name" value="Acyl_Trfase/lysoPLipase"/>
</dbReference>
<evidence type="ECO:0000256" key="1">
    <source>
        <dbReference type="ARBA" id="ARBA00023098"/>
    </source>
</evidence>
<feature type="active site" description="Proton acceptor" evidence="2">
    <location>
        <position position="269"/>
    </location>
</feature>